<name>A0A7W5VLN8_9ACTN</name>
<dbReference type="InterPro" id="IPR029063">
    <property type="entry name" value="SAM-dependent_MTases_sf"/>
</dbReference>
<dbReference type="Gene3D" id="3.40.50.150">
    <property type="entry name" value="Vaccinia Virus protein VP39"/>
    <property type="match status" value="1"/>
</dbReference>
<proteinExistence type="predicted"/>
<evidence type="ECO:0000313" key="2">
    <source>
        <dbReference type="Proteomes" id="UP000579945"/>
    </source>
</evidence>
<reference evidence="1 2" key="1">
    <citation type="submission" date="2020-08" db="EMBL/GenBank/DDBJ databases">
        <title>Sequencing the genomes of 1000 actinobacteria strains.</title>
        <authorList>
            <person name="Klenk H.-P."/>
        </authorList>
    </citation>
    <scope>NUCLEOTIDE SEQUENCE [LARGE SCALE GENOMIC DNA]</scope>
    <source>
        <strain evidence="1 2">DSM 44320</strain>
    </source>
</reference>
<gene>
    <name evidence="1" type="ORF">FHR33_009907</name>
</gene>
<dbReference type="GeneID" id="95395852"/>
<dbReference type="Pfam" id="PF04672">
    <property type="entry name" value="Methyltransf_19"/>
    <property type="match status" value="1"/>
</dbReference>
<evidence type="ECO:0000313" key="1">
    <source>
        <dbReference type="EMBL" id="MBB3733954.1"/>
    </source>
</evidence>
<dbReference type="InterPro" id="IPR006764">
    <property type="entry name" value="SAM_dep_MeTrfase_SAV2177_type"/>
</dbReference>
<protein>
    <recommendedName>
        <fullName evidence="3">S-adenosyl methyltransferase</fullName>
    </recommendedName>
</protein>
<dbReference type="RefSeq" id="WP_183662794.1">
    <property type="nucleotide sequence ID" value="NZ_JACIBV010000003.1"/>
</dbReference>
<accession>A0A7W5VLN8</accession>
<comment type="caution">
    <text evidence="1">The sequence shown here is derived from an EMBL/GenBank/DDBJ whole genome shotgun (WGS) entry which is preliminary data.</text>
</comment>
<dbReference type="SUPFAM" id="SSF53335">
    <property type="entry name" value="S-adenosyl-L-methionine-dependent methyltransferases"/>
    <property type="match status" value="1"/>
</dbReference>
<sequence>MLAVNVPIFATSAGHPGSNVGYDPYPPVPSILRRLDFTKPSVARIYDHLLGGRDNLAVDRAAAGALLKQAPGLKESVRDNREFLTRAVEHLAAQGISFFLDLGCGLPAAQNVYEIVAGRTSQARVAYVDNDPMVVIHGRALLDVDEATTMIEADVRDLAKIFADPYVVSMLQEGKPVAVLATDVFPFVEEADDPAAIMAELGEALPAGSVMVHSHLSSDGLDQRQVAAIERVYAGTSARLTLRSSKQIADFLGDRWQVVAPGVTNVNRWLENLAPLNDPLRSGTYVGGIVQVRPR</sequence>
<dbReference type="EMBL" id="JACIBV010000003">
    <property type="protein sequence ID" value="MBB3733954.1"/>
    <property type="molecule type" value="Genomic_DNA"/>
</dbReference>
<keyword evidence="2" id="KW-1185">Reference proteome</keyword>
<organism evidence="1 2">
    <name type="scientific">Nonomuraea dietziae</name>
    <dbReference type="NCBI Taxonomy" id="65515"/>
    <lineage>
        <taxon>Bacteria</taxon>
        <taxon>Bacillati</taxon>
        <taxon>Actinomycetota</taxon>
        <taxon>Actinomycetes</taxon>
        <taxon>Streptosporangiales</taxon>
        <taxon>Streptosporangiaceae</taxon>
        <taxon>Nonomuraea</taxon>
    </lineage>
</organism>
<evidence type="ECO:0008006" key="3">
    <source>
        <dbReference type="Google" id="ProtNLM"/>
    </source>
</evidence>
<dbReference type="Proteomes" id="UP000579945">
    <property type="component" value="Unassembled WGS sequence"/>
</dbReference>
<dbReference type="PIRSF" id="PIRSF017393">
    <property type="entry name" value="MTase_SAV2177"/>
    <property type="match status" value="1"/>
</dbReference>
<dbReference type="AlphaFoldDB" id="A0A7W5VLN8"/>